<dbReference type="GeneID" id="57962428"/>
<keyword evidence="1" id="KW-1133">Transmembrane helix</keyword>
<proteinExistence type="predicted"/>
<dbReference type="InterPro" id="IPR012902">
    <property type="entry name" value="N_methyl_site"/>
</dbReference>
<sequence length="110" mass="12100">MKKSDSRSSRGGFTLIEVVVSTALLAVVCTGFLMMTAANAGQMSREQRLEQSNYNLSARAGQGEGDPTGETIAVEFSLEGTNQVREIFEQYEITESGEDAGNHMTFYRHR</sequence>
<dbReference type="NCBIfam" id="TIGR02532">
    <property type="entry name" value="IV_pilin_GFxxxE"/>
    <property type="match status" value="1"/>
</dbReference>
<evidence type="ECO:0000256" key="1">
    <source>
        <dbReference type="SAM" id="Phobius"/>
    </source>
</evidence>
<gene>
    <name evidence="2" type="ORF">HMPREF1090_00710</name>
</gene>
<keyword evidence="1" id="KW-0472">Membrane</keyword>
<dbReference type="HOGENOM" id="CLU_163209_0_0_9"/>
<dbReference type="RefSeq" id="WP_002586818.1">
    <property type="nucleotide sequence ID" value="NZ_KB850987.1"/>
</dbReference>
<name>A0A0E2HFF2_9FIRM</name>
<evidence type="ECO:0000313" key="2">
    <source>
        <dbReference type="EMBL" id="ENZ19326.1"/>
    </source>
</evidence>
<dbReference type="AlphaFoldDB" id="A0A0E2HFF2"/>
<organism evidence="2 3">
    <name type="scientific">[Clostridium] clostridioforme 90A8</name>
    <dbReference type="NCBI Taxonomy" id="999408"/>
    <lineage>
        <taxon>Bacteria</taxon>
        <taxon>Bacillati</taxon>
        <taxon>Bacillota</taxon>
        <taxon>Clostridia</taxon>
        <taxon>Lachnospirales</taxon>
        <taxon>Lachnospiraceae</taxon>
        <taxon>Enterocloster</taxon>
    </lineage>
</organism>
<evidence type="ECO:0000313" key="3">
    <source>
        <dbReference type="Proteomes" id="UP000013085"/>
    </source>
</evidence>
<comment type="caution">
    <text evidence="2">The sequence shown here is derived from an EMBL/GenBank/DDBJ whole genome shotgun (WGS) entry which is preliminary data.</text>
</comment>
<dbReference type="EMBL" id="AGYR01000005">
    <property type="protein sequence ID" value="ENZ19326.1"/>
    <property type="molecule type" value="Genomic_DNA"/>
</dbReference>
<reference evidence="2 3" key="1">
    <citation type="submission" date="2013-01" db="EMBL/GenBank/DDBJ databases">
        <title>The Genome Sequence of Clostridium clostridioforme 90A8.</title>
        <authorList>
            <consortium name="The Broad Institute Genome Sequencing Platform"/>
            <person name="Earl A."/>
            <person name="Ward D."/>
            <person name="Feldgarden M."/>
            <person name="Gevers D."/>
            <person name="Courvalin P."/>
            <person name="Lambert T."/>
            <person name="Walker B."/>
            <person name="Young S.K."/>
            <person name="Zeng Q."/>
            <person name="Gargeya S."/>
            <person name="Fitzgerald M."/>
            <person name="Haas B."/>
            <person name="Abouelleil A."/>
            <person name="Alvarado L."/>
            <person name="Arachchi H.M."/>
            <person name="Berlin A.M."/>
            <person name="Chapman S.B."/>
            <person name="Dewar J."/>
            <person name="Goldberg J."/>
            <person name="Griggs A."/>
            <person name="Gujja S."/>
            <person name="Hansen M."/>
            <person name="Howarth C."/>
            <person name="Imamovic A."/>
            <person name="Larimer J."/>
            <person name="McCowan C."/>
            <person name="Murphy C."/>
            <person name="Neiman D."/>
            <person name="Pearson M."/>
            <person name="Priest M."/>
            <person name="Roberts A."/>
            <person name="Saif S."/>
            <person name="Shea T."/>
            <person name="Sisk P."/>
            <person name="Sykes S."/>
            <person name="Wortman J."/>
            <person name="Nusbaum C."/>
            <person name="Birren B."/>
        </authorList>
    </citation>
    <scope>NUCLEOTIDE SEQUENCE [LARGE SCALE GENOMIC DNA]</scope>
    <source>
        <strain evidence="2 3">90A8</strain>
    </source>
</reference>
<keyword evidence="1" id="KW-0812">Transmembrane</keyword>
<accession>A0A0E2HFF2</accession>
<dbReference type="PATRIC" id="fig|999408.3.peg.759"/>
<protein>
    <submittedName>
        <fullName evidence="2">Prepilin-type N-terminal cleavage/methylation domain-containing protein</fullName>
    </submittedName>
</protein>
<feature type="transmembrane region" description="Helical" evidence="1">
    <location>
        <begin position="12"/>
        <end position="35"/>
    </location>
</feature>
<dbReference type="Pfam" id="PF07963">
    <property type="entry name" value="N_methyl"/>
    <property type="match status" value="1"/>
</dbReference>
<dbReference type="Proteomes" id="UP000013085">
    <property type="component" value="Unassembled WGS sequence"/>
</dbReference>